<dbReference type="OrthoDB" id="6103318at2759"/>
<dbReference type="PANTHER" id="PTHR34093:SF1">
    <property type="entry name" value="CHLORIDE CHANNEL CLIC-LIKE PROTEIN 1"/>
    <property type="match status" value="1"/>
</dbReference>
<evidence type="ECO:0000256" key="7">
    <source>
        <dbReference type="SAM" id="Phobius"/>
    </source>
</evidence>
<keyword evidence="4 7" id="KW-0812">Transmembrane</keyword>
<comment type="caution">
    <text evidence="8">The sequence shown here is derived from an EMBL/GenBank/DDBJ whole genome shotgun (WGS) entry which is preliminary data.</text>
</comment>
<dbReference type="Proteomes" id="UP000596742">
    <property type="component" value="Unassembled WGS sequence"/>
</dbReference>
<dbReference type="EMBL" id="UYJE01001487">
    <property type="protein sequence ID" value="VDI02574.1"/>
    <property type="molecule type" value="Genomic_DNA"/>
</dbReference>
<evidence type="ECO:0000313" key="8">
    <source>
        <dbReference type="EMBL" id="VDI02574.1"/>
    </source>
</evidence>
<dbReference type="GO" id="GO:0016020">
    <property type="term" value="C:membrane"/>
    <property type="evidence" value="ECO:0007669"/>
    <property type="project" value="UniProtKB-SubCell"/>
</dbReference>
<dbReference type="PANTHER" id="PTHR34093">
    <property type="entry name" value="CHLORIDE CHANNEL CLIC-LIKE PROTEIN 1"/>
    <property type="match status" value="1"/>
</dbReference>
<name>A0A8B6CB31_MYTGA</name>
<feature type="transmembrane region" description="Helical" evidence="7">
    <location>
        <begin position="330"/>
        <end position="352"/>
    </location>
</feature>
<evidence type="ECO:0000256" key="3">
    <source>
        <dbReference type="ARBA" id="ARBA00015571"/>
    </source>
</evidence>
<feature type="transmembrane region" description="Helical" evidence="7">
    <location>
        <begin position="209"/>
        <end position="227"/>
    </location>
</feature>
<dbReference type="Pfam" id="PF05934">
    <property type="entry name" value="MCLC"/>
    <property type="match status" value="1"/>
</dbReference>
<organism evidence="8 9">
    <name type="scientific">Mytilus galloprovincialis</name>
    <name type="common">Mediterranean mussel</name>
    <dbReference type="NCBI Taxonomy" id="29158"/>
    <lineage>
        <taxon>Eukaryota</taxon>
        <taxon>Metazoa</taxon>
        <taxon>Spiralia</taxon>
        <taxon>Lophotrochozoa</taxon>
        <taxon>Mollusca</taxon>
        <taxon>Bivalvia</taxon>
        <taxon>Autobranchia</taxon>
        <taxon>Pteriomorphia</taxon>
        <taxon>Mytilida</taxon>
        <taxon>Mytiloidea</taxon>
        <taxon>Mytilidae</taxon>
        <taxon>Mytilinae</taxon>
        <taxon>Mytilus</taxon>
    </lineage>
</organism>
<gene>
    <name evidence="8" type="ORF">MGAL_10B062896</name>
</gene>
<evidence type="ECO:0000256" key="5">
    <source>
        <dbReference type="ARBA" id="ARBA00022989"/>
    </source>
</evidence>
<keyword evidence="5 7" id="KW-1133">Transmembrane helix</keyword>
<protein>
    <recommendedName>
        <fullName evidence="3">Chloride channel CLIC-like protein 1</fullName>
    </recommendedName>
</protein>
<keyword evidence="9" id="KW-1185">Reference proteome</keyword>
<comment type="subcellular location">
    <subcellularLocation>
        <location evidence="1">Membrane</location>
        <topology evidence="1">Multi-pass membrane protein</topology>
    </subcellularLocation>
</comment>
<evidence type="ECO:0000256" key="4">
    <source>
        <dbReference type="ARBA" id="ARBA00022692"/>
    </source>
</evidence>
<dbReference type="GO" id="GO:0005783">
    <property type="term" value="C:endoplasmic reticulum"/>
    <property type="evidence" value="ECO:0007669"/>
    <property type="project" value="TreeGrafter"/>
</dbReference>
<dbReference type="GO" id="GO:0005254">
    <property type="term" value="F:chloride channel activity"/>
    <property type="evidence" value="ECO:0007669"/>
    <property type="project" value="TreeGrafter"/>
</dbReference>
<evidence type="ECO:0000313" key="9">
    <source>
        <dbReference type="Proteomes" id="UP000596742"/>
    </source>
</evidence>
<evidence type="ECO:0000256" key="6">
    <source>
        <dbReference type="ARBA" id="ARBA00023136"/>
    </source>
</evidence>
<evidence type="ECO:0000256" key="2">
    <source>
        <dbReference type="ARBA" id="ARBA00005944"/>
    </source>
</evidence>
<evidence type="ECO:0000256" key="1">
    <source>
        <dbReference type="ARBA" id="ARBA00004141"/>
    </source>
</evidence>
<dbReference type="AlphaFoldDB" id="A0A8B6CB31"/>
<keyword evidence="6 7" id="KW-0472">Membrane</keyword>
<sequence>MAAKKKTNKSSTLKYFIFSISVILMVTICIYAWLLYDRFNKRQHTHQSSEWSWSSLSWTSKDTDNLNIVLEIVKEDLQTIYFVLLPAVCLLIPRETTSIISAVFLTLAGIVTFCYSKHIYSQKEKRRKTTVKAESNIQDEDCFIIKEETDGLTKCKSSKQSGIKNWLMFWRRGQNPAVKAENKTQNRDTNVTSYLYPTKLYSLLSFKKFLILFKFLIFLVSIPWEYVRLFQIEVAKRMAVMGKGVPSECYPERMTITESVRYWMLLQLSWQHDPCEKYHTALLVDPLWEITPLMVLSSVITRSLLHPIELFFGGIGKSFRLFFNEIPAQWQPIMLIVIVVVFLLTIVILCGYRISLPLILKIEPKTPQSCKTKSHTGSDSIDGYTKTNNFDIKDRKQIEYSQEKS</sequence>
<proteinExistence type="inferred from homology"/>
<accession>A0A8B6CB31</accession>
<reference evidence="8" key="1">
    <citation type="submission" date="2018-11" db="EMBL/GenBank/DDBJ databases">
        <authorList>
            <person name="Alioto T."/>
            <person name="Alioto T."/>
        </authorList>
    </citation>
    <scope>NUCLEOTIDE SEQUENCE</scope>
</reference>
<comment type="similarity">
    <text evidence="2">Belongs to the chloride channel MCLC family.</text>
</comment>
<feature type="transmembrane region" description="Helical" evidence="7">
    <location>
        <begin position="15"/>
        <end position="36"/>
    </location>
</feature>
<dbReference type="InterPro" id="IPR009231">
    <property type="entry name" value="Chloride_chnl_CLIC-like"/>
</dbReference>
<feature type="transmembrane region" description="Helical" evidence="7">
    <location>
        <begin position="99"/>
        <end position="120"/>
    </location>
</feature>